<dbReference type="Proteomes" id="UP001488838">
    <property type="component" value="Unassembled WGS sequence"/>
</dbReference>
<protein>
    <submittedName>
        <fullName evidence="2">Uncharacterized protein</fullName>
    </submittedName>
</protein>
<evidence type="ECO:0000313" key="2">
    <source>
        <dbReference type="EMBL" id="KAK7829142.1"/>
    </source>
</evidence>
<feature type="chain" id="PRO_5043351060" evidence="1">
    <location>
        <begin position="21"/>
        <end position="66"/>
    </location>
</feature>
<dbReference type="EMBL" id="JBBHLL010000022">
    <property type="protein sequence ID" value="KAK7829142.1"/>
    <property type="molecule type" value="Genomic_DNA"/>
</dbReference>
<dbReference type="AlphaFoldDB" id="A0AAW0JQ58"/>
<organism evidence="2 3">
    <name type="scientific">Myodes glareolus</name>
    <name type="common">Bank vole</name>
    <name type="synonym">Clethrionomys glareolus</name>
    <dbReference type="NCBI Taxonomy" id="447135"/>
    <lineage>
        <taxon>Eukaryota</taxon>
        <taxon>Metazoa</taxon>
        <taxon>Chordata</taxon>
        <taxon>Craniata</taxon>
        <taxon>Vertebrata</taxon>
        <taxon>Euteleostomi</taxon>
        <taxon>Mammalia</taxon>
        <taxon>Eutheria</taxon>
        <taxon>Euarchontoglires</taxon>
        <taxon>Glires</taxon>
        <taxon>Rodentia</taxon>
        <taxon>Myomorpha</taxon>
        <taxon>Muroidea</taxon>
        <taxon>Cricetidae</taxon>
        <taxon>Arvicolinae</taxon>
        <taxon>Myodes</taxon>
    </lineage>
</organism>
<evidence type="ECO:0000256" key="1">
    <source>
        <dbReference type="SAM" id="SignalP"/>
    </source>
</evidence>
<keyword evidence="3" id="KW-1185">Reference proteome</keyword>
<accession>A0AAW0JQ58</accession>
<evidence type="ECO:0000313" key="3">
    <source>
        <dbReference type="Proteomes" id="UP001488838"/>
    </source>
</evidence>
<gene>
    <name evidence="2" type="ORF">U0070_012613</name>
</gene>
<keyword evidence="1" id="KW-0732">Signal</keyword>
<sequence length="66" mass="6913">MKLVLLLPWACCCLCGSALATGFLYPFPAAALQQHGYPEQGAGSPGNSYSSRRVTKAVSPFGHLAT</sequence>
<reference evidence="2 3" key="1">
    <citation type="journal article" date="2023" name="bioRxiv">
        <title>Conserved and derived expression patterns and positive selection on dental genes reveal complex evolutionary context of ever-growing rodent molars.</title>
        <authorList>
            <person name="Calamari Z.T."/>
            <person name="Song A."/>
            <person name="Cohen E."/>
            <person name="Akter M."/>
            <person name="Roy R.D."/>
            <person name="Hallikas O."/>
            <person name="Christensen M.M."/>
            <person name="Li P."/>
            <person name="Marangoni P."/>
            <person name="Jernvall J."/>
            <person name="Klein O.D."/>
        </authorList>
    </citation>
    <scope>NUCLEOTIDE SEQUENCE [LARGE SCALE GENOMIC DNA]</scope>
    <source>
        <strain evidence="2">V071</strain>
    </source>
</reference>
<proteinExistence type="predicted"/>
<feature type="signal peptide" evidence="1">
    <location>
        <begin position="1"/>
        <end position="20"/>
    </location>
</feature>
<name>A0AAW0JQ58_MYOGA</name>
<comment type="caution">
    <text evidence="2">The sequence shown here is derived from an EMBL/GenBank/DDBJ whole genome shotgun (WGS) entry which is preliminary data.</text>
</comment>